<dbReference type="InterPro" id="IPR002937">
    <property type="entry name" value="Amino_oxidase"/>
</dbReference>
<name>A0ABN3JS50_9ACTN</name>
<evidence type="ECO:0000313" key="5">
    <source>
        <dbReference type="EMBL" id="GAA2436534.1"/>
    </source>
</evidence>
<evidence type="ECO:0000256" key="3">
    <source>
        <dbReference type="ARBA" id="ARBA00040298"/>
    </source>
</evidence>
<evidence type="ECO:0000313" key="6">
    <source>
        <dbReference type="Proteomes" id="UP001501231"/>
    </source>
</evidence>
<evidence type="ECO:0000259" key="4">
    <source>
        <dbReference type="Pfam" id="PF01593"/>
    </source>
</evidence>
<dbReference type="Gene3D" id="3.50.50.60">
    <property type="entry name" value="FAD/NAD(P)-binding domain"/>
    <property type="match status" value="2"/>
</dbReference>
<evidence type="ECO:0000256" key="2">
    <source>
        <dbReference type="ARBA" id="ARBA00038825"/>
    </source>
</evidence>
<comment type="subunit">
    <text evidence="2">Interacts with COX5B; this interaction may contribute to localize PYROXD2 to the inner face of the inner mitochondrial membrane.</text>
</comment>
<comment type="caution">
    <text evidence="5">The sequence shown here is derived from an EMBL/GenBank/DDBJ whole genome shotgun (WGS) entry which is preliminary data.</text>
</comment>
<dbReference type="PANTHER" id="PTHR10668">
    <property type="entry name" value="PHYTOENE DEHYDROGENASE"/>
    <property type="match status" value="1"/>
</dbReference>
<evidence type="ECO:0000256" key="1">
    <source>
        <dbReference type="ARBA" id="ARBA00037217"/>
    </source>
</evidence>
<dbReference type="Proteomes" id="UP001501231">
    <property type="component" value="Unassembled WGS sequence"/>
</dbReference>
<proteinExistence type="predicted"/>
<dbReference type="RefSeq" id="WP_344593307.1">
    <property type="nucleotide sequence ID" value="NZ_BAAARW010000021.1"/>
</dbReference>
<dbReference type="SUPFAM" id="SSF51905">
    <property type="entry name" value="FAD/NAD(P)-binding domain"/>
    <property type="match status" value="1"/>
</dbReference>
<dbReference type="InterPro" id="IPR036188">
    <property type="entry name" value="FAD/NAD-bd_sf"/>
</dbReference>
<dbReference type="EMBL" id="BAAARW010000021">
    <property type="protein sequence ID" value="GAA2436534.1"/>
    <property type="molecule type" value="Genomic_DNA"/>
</dbReference>
<gene>
    <name evidence="5" type="ORF">GCM10010191_59120</name>
</gene>
<feature type="domain" description="Amine oxidase" evidence="4">
    <location>
        <begin position="13"/>
        <end position="510"/>
    </location>
</feature>
<keyword evidence="6" id="KW-1185">Reference proteome</keyword>
<dbReference type="PANTHER" id="PTHR10668:SF103">
    <property type="entry name" value="PYRIDINE NUCLEOTIDE-DISULFIDE OXIDOREDUCTASE DOMAIN-CONTAINING PROTEIN 2"/>
    <property type="match status" value="1"/>
</dbReference>
<reference evidence="5 6" key="1">
    <citation type="journal article" date="2019" name="Int. J. Syst. Evol. Microbiol.">
        <title>The Global Catalogue of Microorganisms (GCM) 10K type strain sequencing project: providing services to taxonomists for standard genome sequencing and annotation.</title>
        <authorList>
            <consortium name="The Broad Institute Genomics Platform"/>
            <consortium name="The Broad Institute Genome Sequencing Center for Infectious Disease"/>
            <person name="Wu L."/>
            <person name="Ma J."/>
        </authorList>
    </citation>
    <scope>NUCLEOTIDE SEQUENCE [LARGE SCALE GENOMIC DNA]</scope>
    <source>
        <strain evidence="5 6">JCM 3325</strain>
    </source>
</reference>
<organism evidence="5 6">
    <name type="scientific">Actinomadura vinacea</name>
    <dbReference type="NCBI Taxonomy" id="115336"/>
    <lineage>
        <taxon>Bacteria</taxon>
        <taxon>Bacillati</taxon>
        <taxon>Actinomycetota</taxon>
        <taxon>Actinomycetes</taxon>
        <taxon>Streptosporangiales</taxon>
        <taxon>Thermomonosporaceae</taxon>
        <taxon>Actinomadura</taxon>
    </lineage>
</organism>
<comment type="function">
    <text evidence="1">Probable oxidoreductase that may play a role as regulator of mitochondrial function.</text>
</comment>
<dbReference type="Pfam" id="PF01593">
    <property type="entry name" value="Amino_oxidase"/>
    <property type="match status" value="1"/>
</dbReference>
<accession>A0ABN3JS50</accession>
<protein>
    <recommendedName>
        <fullName evidence="3">Pyridine nucleotide-disulfide oxidoreductase domain-containing protein 2</fullName>
    </recommendedName>
</protein>
<sequence length="576" mass="62603">MTRVVIIGAGHNGLVSAAYLARAGLDVTVLEARDTLGGACVTEEIMPGFRASTCAFVLGLVRPEIISDLRLRAHGLELYSSPDALAFTTEESGRHFFMWKEPDRTIREIRKRFGERDADAFVEFGVHMQRLGAVLRPMMLQPPPRLSTFVREFEQRGSMDLFGRFITGSVTDLLDHYFESDLLKGFLAFSGVVSVHGAPSTPGTAYVLAHHSVGEFEGHFGKWGFARGGVGALTAAIADAARSSGAVLRTSARVDHVTIRGGRARGVVLESGEEIPADVVLSNADPKRSLLKLVDRAHLPDETVRGIEEYDVRGSQCRVLVAVDRLPEYVGLPGGPGPQHNGHAFLGPRLDRYEQAFERARKGLLPTDPVVELTIDSVRDPALVPAGRHMIVTGVQQLPFELSGRTWDDARQDLTDLVLKRLFDHAPNLEGAVLGTHTITPLDLEREYGLTGGNIYHGAMTLDQLLTGRPAHGLGDYRTPIEGLYLCGSGTHPGGGVMGASGYNAAMAVLTAQGMPTPRPWGQEHAARLLRRRGLEDALHAAYASPRIRKAMNTAARQPWLRGLTKLATRRPGGRR</sequence>